<name>A0A9P6MX41_9FUNG</name>
<keyword evidence="2" id="KW-0808">Transferase</keyword>
<dbReference type="InterPro" id="IPR050213">
    <property type="entry name" value="GST_superfamily"/>
</dbReference>
<dbReference type="InterPro" id="IPR004046">
    <property type="entry name" value="GST_C"/>
</dbReference>
<dbReference type="Gene3D" id="1.20.1050.10">
    <property type="match status" value="1"/>
</dbReference>
<keyword evidence="7" id="KW-1185">Reference proteome</keyword>
<protein>
    <recommendedName>
        <fullName evidence="1">glutathione transferase</fullName>
        <ecNumber evidence="1">2.5.1.18</ecNumber>
    </recommendedName>
</protein>
<dbReference type="AlphaFoldDB" id="A0A9P6MX41"/>
<proteinExistence type="predicted"/>
<accession>A0A9P6MX41</accession>
<dbReference type="InterPro" id="IPR010987">
    <property type="entry name" value="Glutathione-S-Trfase_C-like"/>
</dbReference>
<evidence type="ECO:0000313" key="7">
    <source>
        <dbReference type="Proteomes" id="UP000703661"/>
    </source>
</evidence>
<organism evidence="6 7">
    <name type="scientific">Entomortierella chlamydospora</name>
    <dbReference type="NCBI Taxonomy" id="101097"/>
    <lineage>
        <taxon>Eukaryota</taxon>
        <taxon>Fungi</taxon>
        <taxon>Fungi incertae sedis</taxon>
        <taxon>Mucoromycota</taxon>
        <taxon>Mortierellomycotina</taxon>
        <taxon>Mortierellomycetes</taxon>
        <taxon>Mortierellales</taxon>
        <taxon>Mortierellaceae</taxon>
        <taxon>Entomortierella</taxon>
    </lineage>
</organism>
<comment type="catalytic activity">
    <reaction evidence="3">
        <text>RX + glutathione = an S-substituted glutathione + a halide anion + H(+)</text>
        <dbReference type="Rhea" id="RHEA:16437"/>
        <dbReference type="ChEBI" id="CHEBI:15378"/>
        <dbReference type="ChEBI" id="CHEBI:16042"/>
        <dbReference type="ChEBI" id="CHEBI:17792"/>
        <dbReference type="ChEBI" id="CHEBI:57925"/>
        <dbReference type="ChEBI" id="CHEBI:90779"/>
        <dbReference type="EC" id="2.5.1.18"/>
    </reaction>
</comment>
<reference evidence="6" key="1">
    <citation type="journal article" date="2020" name="Fungal Divers.">
        <title>Resolving the Mortierellaceae phylogeny through synthesis of multi-gene phylogenetics and phylogenomics.</title>
        <authorList>
            <person name="Vandepol N."/>
            <person name="Liber J."/>
            <person name="Desiro A."/>
            <person name="Na H."/>
            <person name="Kennedy M."/>
            <person name="Barry K."/>
            <person name="Grigoriev I.V."/>
            <person name="Miller A.N."/>
            <person name="O'Donnell K."/>
            <person name="Stajich J.E."/>
            <person name="Bonito G."/>
        </authorList>
    </citation>
    <scope>NUCLEOTIDE SEQUENCE</scope>
    <source>
        <strain evidence="6">NRRL 2769</strain>
    </source>
</reference>
<dbReference type="EMBL" id="JAAAID010000540">
    <property type="protein sequence ID" value="KAG0016354.1"/>
    <property type="molecule type" value="Genomic_DNA"/>
</dbReference>
<dbReference type="PROSITE" id="PS50404">
    <property type="entry name" value="GST_NTER"/>
    <property type="match status" value="1"/>
</dbReference>
<evidence type="ECO:0000259" key="5">
    <source>
        <dbReference type="PROSITE" id="PS50405"/>
    </source>
</evidence>
<comment type="caution">
    <text evidence="6">The sequence shown here is derived from an EMBL/GenBank/DDBJ whole genome shotgun (WGS) entry which is preliminary data.</text>
</comment>
<dbReference type="PANTHER" id="PTHR11571:SF224">
    <property type="entry name" value="HEMATOPOIETIC PROSTAGLANDIN D SYNTHASE"/>
    <property type="match status" value="1"/>
</dbReference>
<dbReference type="SUPFAM" id="SSF47616">
    <property type="entry name" value="GST C-terminal domain-like"/>
    <property type="match status" value="1"/>
</dbReference>
<dbReference type="Proteomes" id="UP000703661">
    <property type="component" value="Unassembled WGS sequence"/>
</dbReference>
<dbReference type="OrthoDB" id="414243at2759"/>
<evidence type="ECO:0000256" key="2">
    <source>
        <dbReference type="ARBA" id="ARBA00022679"/>
    </source>
</evidence>
<dbReference type="EC" id="2.5.1.18" evidence="1"/>
<dbReference type="GO" id="GO:0004364">
    <property type="term" value="F:glutathione transferase activity"/>
    <property type="evidence" value="ECO:0007669"/>
    <property type="project" value="UniProtKB-EC"/>
</dbReference>
<dbReference type="GO" id="GO:0006749">
    <property type="term" value="P:glutathione metabolic process"/>
    <property type="evidence" value="ECO:0007669"/>
    <property type="project" value="TreeGrafter"/>
</dbReference>
<dbReference type="Pfam" id="PF14497">
    <property type="entry name" value="GST_C_3"/>
    <property type="match status" value="1"/>
</dbReference>
<evidence type="ECO:0000259" key="4">
    <source>
        <dbReference type="PROSITE" id="PS50404"/>
    </source>
</evidence>
<dbReference type="InterPro" id="IPR036282">
    <property type="entry name" value="Glutathione-S-Trfase_C_sf"/>
</dbReference>
<dbReference type="PROSITE" id="PS50405">
    <property type="entry name" value="GST_CTER"/>
    <property type="match status" value="1"/>
</dbReference>
<dbReference type="SUPFAM" id="SSF52833">
    <property type="entry name" value="Thioredoxin-like"/>
    <property type="match status" value="1"/>
</dbReference>
<evidence type="ECO:0000313" key="6">
    <source>
        <dbReference type="EMBL" id="KAG0016354.1"/>
    </source>
</evidence>
<evidence type="ECO:0000256" key="3">
    <source>
        <dbReference type="ARBA" id="ARBA00047960"/>
    </source>
</evidence>
<feature type="domain" description="GST C-terminal" evidence="5">
    <location>
        <begin position="98"/>
        <end position="235"/>
    </location>
</feature>
<gene>
    <name evidence="6" type="ORF">BGZ80_009286</name>
</gene>
<sequence>MKTFDLDLEGNSKLVASDNLKYTVGYFAMHLGGTSSRGILAYADADWTPVYQVEKSEMPFEFIPVLTVIHPDGKELVLAENVAIDIFLAKQFGLHGQNAWEEALINSFYSSSNTMFFQEVMNNFFWESSGKSDEEKKEYLDKFLNEQLQKWARTHEAHLENNRLNGHYVGNRTTLADIRTTTLLDATEKIVGKERIATIVNETRTPGIIKVRKNVESKPSYQSWITSEEYKKLDVKTASFIKSQHPELVD</sequence>
<dbReference type="Gene3D" id="3.40.30.10">
    <property type="entry name" value="Glutaredoxin"/>
    <property type="match status" value="1"/>
</dbReference>
<evidence type="ECO:0000256" key="1">
    <source>
        <dbReference type="ARBA" id="ARBA00012452"/>
    </source>
</evidence>
<dbReference type="InterPro" id="IPR036249">
    <property type="entry name" value="Thioredoxin-like_sf"/>
</dbReference>
<feature type="domain" description="GST N-terminal" evidence="4">
    <location>
        <begin position="1"/>
        <end position="96"/>
    </location>
</feature>
<dbReference type="InterPro" id="IPR004045">
    <property type="entry name" value="Glutathione_S-Trfase_N"/>
</dbReference>
<dbReference type="PANTHER" id="PTHR11571">
    <property type="entry name" value="GLUTATHIONE S-TRANSFERASE"/>
    <property type="match status" value="1"/>
</dbReference>